<feature type="transmembrane region" description="Helical" evidence="1">
    <location>
        <begin position="445"/>
        <end position="461"/>
    </location>
</feature>
<dbReference type="Pfam" id="PF03929">
    <property type="entry name" value="PepSY_TM"/>
    <property type="match status" value="1"/>
</dbReference>
<sequence>MEQNLRSSMNVVHTWAGVVVGAVLFAVFWMGTLSVYDREIDRWMAPVTRVAMPDKPVSFDALRGTYDAAVTAHAPSWTMLQPTERQPVVRIVYRDGPQVLSRYFDPVTGAALPDTGTWAGTRFFYPFHYRLHLKAWDIGEWLVGIAAMTMLLLCVSGLVIHRKMIAEFFTWRTRKKSARMVLDLHTVAGVLGLPFNFMVALSGLVILSITFFPSGWQSSYPNKQSFNAEAYSAYTRPKANKPGALMSFDVLAQKAEQMWHGGKPWAIVVQHPGDAAAFVTVYQSFDLGIVRSAPAIHFDAATGAVLHQSKEMRPIAKAQRFISGMHQIQFRHWTLRALYFALGLFGCVLILTGFLFWLQSRRRNHAAGPWSGVRVVEAVAISSTVGIIVASVSFMVINRILPLGVSFMGIERYALEIWVFYLVWLATLAHAWWRPQMAWAGQCRAIAVLAVLAVVLNWMTTGDHLLRSLAAPHLWPVAGVDLGLLSLASVAFGMSRWLLRAERPIRSGAPDLNRVSSHA</sequence>
<feature type="transmembrane region" description="Helical" evidence="1">
    <location>
        <begin position="12"/>
        <end position="36"/>
    </location>
</feature>
<evidence type="ECO:0000313" key="3">
    <source>
        <dbReference type="Proteomes" id="UP000254343"/>
    </source>
</evidence>
<evidence type="ECO:0000256" key="1">
    <source>
        <dbReference type="SAM" id="Phobius"/>
    </source>
</evidence>
<dbReference type="AlphaFoldDB" id="A0A380WBM9"/>
<feature type="transmembrane region" description="Helical" evidence="1">
    <location>
        <begin position="413"/>
        <end position="433"/>
    </location>
</feature>
<dbReference type="RefSeq" id="WP_002717217.1">
    <property type="nucleotide sequence ID" value="NZ_UFSI01000001.1"/>
</dbReference>
<feature type="transmembrane region" description="Helical" evidence="1">
    <location>
        <begin position="379"/>
        <end position="401"/>
    </location>
</feature>
<proteinExistence type="predicted"/>
<keyword evidence="1" id="KW-0812">Transmembrane</keyword>
<dbReference type="Proteomes" id="UP000254343">
    <property type="component" value="Unassembled WGS sequence"/>
</dbReference>
<dbReference type="OrthoDB" id="9776609at2"/>
<feature type="transmembrane region" description="Helical" evidence="1">
    <location>
        <begin position="473"/>
        <end position="499"/>
    </location>
</feature>
<feature type="transmembrane region" description="Helical" evidence="1">
    <location>
        <begin position="141"/>
        <end position="160"/>
    </location>
</feature>
<feature type="transmembrane region" description="Helical" evidence="1">
    <location>
        <begin position="337"/>
        <end position="358"/>
    </location>
</feature>
<keyword evidence="1" id="KW-1133">Transmembrane helix</keyword>
<keyword evidence="1" id="KW-0472">Membrane</keyword>
<name>A0A380WBM9_AFIFE</name>
<dbReference type="InterPro" id="IPR005625">
    <property type="entry name" value="PepSY-ass_TM"/>
</dbReference>
<organism evidence="2 3">
    <name type="scientific">Afipia felis</name>
    <name type="common">Cat scratch disease bacillus</name>
    <dbReference type="NCBI Taxonomy" id="1035"/>
    <lineage>
        <taxon>Bacteria</taxon>
        <taxon>Pseudomonadati</taxon>
        <taxon>Pseudomonadota</taxon>
        <taxon>Alphaproteobacteria</taxon>
        <taxon>Hyphomicrobiales</taxon>
        <taxon>Nitrobacteraceae</taxon>
        <taxon>Afipia</taxon>
    </lineage>
</organism>
<gene>
    <name evidence="2" type="ORF">NCTC12722_03619</name>
</gene>
<protein>
    <submittedName>
        <fullName evidence="2">Uncharacterized iron-regulated membrane protein</fullName>
    </submittedName>
</protein>
<evidence type="ECO:0000313" key="2">
    <source>
        <dbReference type="EMBL" id="SUU86394.1"/>
    </source>
</evidence>
<accession>A0A380WBM9</accession>
<feature type="transmembrane region" description="Helical" evidence="1">
    <location>
        <begin position="181"/>
        <end position="212"/>
    </location>
</feature>
<dbReference type="PANTHER" id="PTHR34219:SF4">
    <property type="entry name" value="PEPSY DOMAIN-CONTAINING PROTEIN"/>
    <property type="match status" value="1"/>
</dbReference>
<dbReference type="PANTHER" id="PTHR34219">
    <property type="entry name" value="IRON-REGULATED INNER MEMBRANE PROTEIN-RELATED"/>
    <property type="match status" value="1"/>
</dbReference>
<reference evidence="2 3" key="1">
    <citation type="submission" date="2018-06" db="EMBL/GenBank/DDBJ databases">
        <authorList>
            <consortium name="Pathogen Informatics"/>
            <person name="Doyle S."/>
        </authorList>
    </citation>
    <scope>NUCLEOTIDE SEQUENCE [LARGE SCALE GENOMIC DNA]</scope>
    <source>
        <strain evidence="2 3">NCTC12722</strain>
    </source>
</reference>
<dbReference type="EMBL" id="UIGB01000001">
    <property type="protein sequence ID" value="SUU86394.1"/>
    <property type="molecule type" value="Genomic_DNA"/>
</dbReference>